<protein>
    <recommendedName>
        <fullName evidence="3">Phospholipase D-like domain-containing protein</fullName>
    </recommendedName>
</protein>
<accession>A0A3N0V398</accession>
<sequence length="387" mass="41989">MAFVFQQPGTAKLLHAIDNAAVNADKGGGVFAFASKGGIDALFDSPNIANMLAAGRHFHLIVGIDAITNAEALLCLSERVASYPALLAVNVFFHNHPNSTFHPKFSWFWQGNNLRLVTGSGNLTRRGLGQVSMDTPPPGNWEAFSVQNLSGADAEAAQLEIDNWLSAQQETGRLLSLDDEKVREQAMANGRVRFSSTIAAAPPAPAAGVPAPAAPAIHATLVDGVDLGTPEVLVREIPVNRTGQADVGKSALMEFFGYEGVAKNVFVQHVSRDDVLGPVESIRLFVNQSQNYRLELHAIADLEYKVGADDSRMILVATKLDRRSFRYTIVPVTSADYTFVSELLGPIPPHGHRRLMRERRILPENLRAAWPDAPPNLLPVELLTPEP</sequence>
<name>A0A3N0V398_9PROT</name>
<comment type="caution">
    <text evidence="1">The sequence shown here is derived from an EMBL/GenBank/DDBJ whole genome shotgun (WGS) entry which is preliminary data.</text>
</comment>
<proteinExistence type="predicted"/>
<dbReference type="Gene3D" id="3.30.870.10">
    <property type="entry name" value="Endonuclease Chain A"/>
    <property type="match status" value="1"/>
</dbReference>
<dbReference type="AlphaFoldDB" id="A0A3N0V398"/>
<evidence type="ECO:0000313" key="2">
    <source>
        <dbReference type="Proteomes" id="UP000275137"/>
    </source>
</evidence>
<keyword evidence="2" id="KW-1185">Reference proteome</keyword>
<reference evidence="1 2" key="1">
    <citation type="submission" date="2018-10" db="EMBL/GenBank/DDBJ databases">
        <authorList>
            <person name="Chen W.-M."/>
        </authorList>
    </citation>
    <scope>NUCLEOTIDE SEQUENCE [LARGE SCALE GENOMIC DNA]</scope>
    <source>
        <strain evidence="1 2">H-5</strain>
    </source>
</reference>
<dbReference type="CDD" id="cd09117">
    <property type="entry name" value="PLDc_Bfil_DEXD_like"/>
    <property type="match status" value="1"/>
</dbReference>
<evidence type="ECO:0000313" key="1">
    <source>
        <dbReference type="EMBL" id="ROH87011.1"/>
    </source>
</evidence>
<dbReference type="EMBL" id="RJVP01000002">
    <property type="protein sequence ID" value="ROH87011.1"/>
    <property type="molecule type" value="Genomic_DNA"/>
</dbReference>
<organism evidence="1 2">
    <name type="scientific">Pseudomethylobacillus aquaticus</name>
    <dbReference type="NCBI Taxonomy" id="2676064"/>
    <lineage>
        <taxon>Bacteria</taxon>
        <taxon>Pseudomonadati</taxon>
        <taxon>Pseudomonadota</taxon>
        <taxon>Betaproteobacteria</taxon>
        <taxon>Nitrosomonadales</taxon>
        <taxon>Methylophilaceae</taxon>
        <taxon>Pseudomethylobacillus</taxon>
    </lineage>
</organism>
<gene>
    <name evidence="1" type="ORF">ED236_04780</name>
</gene>
<dbReference type="Proteomes" id="UP000275137">
    <property type="component" value="Unassembled WGS sequence"/>
</dbReference>
<evidence type="ECO:0008006" key="3">
    <source>
        <dbReference type="Google" id="ProtNLM"/>
    </source>
</evidence>